<comment type="function">
    <text evidence="5 6">Cell division protein that is involved in the assembly of the Z ring. May serve as a membrane anchor for the Z ring.</text>
</comment>
<proteinExistence type="inferred from homology"/>
<dbReference type="Gene3D" id="3.30.1490.110">
    <property type="match status" value="1"/>
</dbReference>
<keyword evidence="3 5" id="KW-0472">Membrane</keyword>
<reference evidence="8" key="1">
    <citation type="submission" date="2019-01" db="EMBL/GenBank/DDBJ databases">
        <title>Genomic signatures and co-occurrence patterns of the ultra-small Saccharimodia (Patescibacteria phylum) suggest a symbiotic lifestyle.</title>
        <authorList>
            <person name="Lemos L."/>
            <person name="Medeiros J."/>
            <person name="Andreote F."/>
            <person name="Fernandes G."/>
            <person name="Varani A."/>
            <person name="Oliveira G."/>
            <person name="Pylro V."/>
        </authorList>
    </citation>
    <scope>NUCLEOTIDE SEQUENCE [LARGE SCALE GENOMIC DNA]</scope>
    <source>
        <strain evidence="8">AMD01</strain>
    </source>
</reference>
<accession>A0A4Q0AKC8</accession>
<evidence type="ECO:0000256" key="3">
    <source>
        <dbReference type="ARBA" id="ARBA00023136"/>
    </source>
</evidence>
<comment type="caution">
    <text evidence="8">The sequence shown here is derived from an EMBL/GenBank/DDBJ whole genome shotgun (WGS) entry which is preliminary data.</text>
</comment>
<dbReference type="CDD" id="cd24048">
    <property type="entry name" value="ASKHA_NBD_FtsA"/>
    <property type="match status" value="1"/>
</dbReference>
<dbReference type="AlphaFoldDB" id="A0A4Q0AKC8"/>
<dbReference type="SUPFAM" id="SSF53067">
    <property type="entry name" value="Actin-like ATPase domain"/>
    <property type="match status" value="2"/>
</dbReference>
<keyword evidence="2 5" id="KW-0132">Cell division</keyword>
<dbReference type="GO" id="GO:0009898">
    <property type="term" value="C:cytoplasmic side of plasma membrane"/>
    <property type="evidence" value="ECO:0007669"/>
    <property type="project" value="UniProtKB-UniRule"/>
</dbReference>
<comment type="subunit">
    <text evidence="5">Self-interacts. Interacts with FtsZ.</text>
</comment>
<dbReference type="HAMAP" id="MF_02033">
    <property type="entry name" value="FtsA"/>
    <property type="match status" value="1"/>
</dbReference>
<dbReference type="NCBIfam" id="TIGR01174">
    <property type="entry name" value="ftsA"/>
    <property type="match status" value="1"/>
</dbReference>
<dbReference type="InterPro" id="IPR003494">
    <property type="entry name" value="SHS2_FtsA"/>
</dbReference>
<dbReference type="Proteomes" id="UP000289269">
    <property type="component" value="Unassembled WGS sequence"/>
</dbReference>
<evidence type="ECO:0000313" key="8">
    <source>
        <dbReference type="EMBL" id="RWZ79823.1"/>
    </source>
</evidence>
<evidence type="ECO:0000259" key="7">
    <source>
        <dbReference type="SMART" id="SM00842"/>
    </source>
</evidence>
<organism evidence="8 9">
    <name type="scientific">Candidatus Chaera renei</name>
    <dbReference type="NCBI Taxonomy" id="2506947"/>
    <lineage>
        <taxon>Bacteria</taxon>
        <taxon>Candidatus Saccharimonadota</taxon>
        <taxon>Candidatus Saccharimonadia</taxon>
        <taxon>Candidatus Saccharimonadales</taxon>
        <taxon>Candidatus Saccharimonadaceae</taxon>
        <taxon>Candidatus Chaera</taxon>
    </lineage>
</organism>
<evidence type="ECO:0000256" key="2">
    <source>
        <dbReference type="ARBA" id="ARBA00022618"/>
    </source>
</evidence>
<dbReference type="PIRSF" id="PIRSF003101">
    <property type="entry name" value="FtsA"/>
    <property type="match status" value="1"/>
</dbReference>
<dbReference type="PANTHER" id="PTHR32432:SF4">
    <property type="entry name" value="CELL DIVISION PROTEIN FTSA"/>
    <property type="match status" value="1"/>
</dbReference>
<keyword evidence="4 5" id="KW-0131">Cell cycle</keyword>
<dbReference type="SMART" id="SM00842">
    <property type="entry name" value="FtsA"/>
    <property type="match status" value="1"/>
</dbReference>
<dbReference type="InterPro" id="IPR050696">
    <property type="entry name" value="FtsA/MreB"/>
</dbReference>
<dbReference type="Gene3D" id="3.30.420.40">
    <property type="match status" value="2"/>
</dbReference>
<evidence type="ECO:0000256" key="6">
    <source>
        <dbReference type="PIRNR" id="PIRNR003101"/>
    </source>
</evidence>
<keyword evidence="1 5" id="KW-1003">Cell membrane</keyword>
<dbReference type="GO" id="GO:0032153">
    <property type="term" value="C:cell division site"/>
    <property type="evidence" value="ECO:0007669"/>
    <property type="project" value="UniProtKB-UniRule"/>
</dbReference>
<evidence type="ECO:0000256" key="5">
    <source>
        <dbReference type="HAMAP-Rule" id="MF_02033"/>
    </source>
</evidence>
<dbReference type="EMBL" id="SCKW01000002">
    <property type="protein sequence ID" value="RWZ79823.1"/>
    <property type="molecule type" value="Genomic_DNA"/>
</dbReference>
<comment type="similarity">
    <text evidence="5 6">Belongs to the FtsA/MreB family.</text>
</comment>
<dbReference type="GO" id="GO:0043093">
    <property type="term" value="P:FtsZ-dependent cytokinesis"/>
    <property type="evidence" value="ECO:0007669"/>
    <property type="project" value="UniProtKB-UniRule"/>
</dbReference>
<sequence length="414" mass="43446">MFMQDQPFKYAVGLDVGTASVKCVVGHIEEGSAIPTIVGVGAHPNHGMRKGVVVDMVNTAQAIDKALEAAERASGYRIDAATLNINGSHITGMASRGVVAVGPAGHEIVSEDLARAEEAATVVQLPPNREILEVTPQGYQLDGQEKIKDPLGMVGVRLEVDAYVITALTPYVKNLRRACEITQLSPRRLVVPSLAAARAVLGEQLAENGAIIIDIGGSTINLAVYDEGDLQHVAVLPVGSANITNDLAIGLKTDIDVAEAVKLQYSAKASSKITVQVGDKKHVFDGEEVEDIVSARLEEIFETVNGELKKIGRVAKLPGGAVLCGGGAALSGIAEFAKNQLLLPARLGRLPAMSGLSDQVSSPEYVTALGLMLLDLESVQSTSADAHSGAIKTPLLAINQLSSKLGKVFKKFKV</sequence>
<keyword evidence="9" id="KW-1185">Reference proteome</keyword>
<evidence type="ECO:0000256" key="1">
    <source>
        <dbReference type="ARBA" id="ARBA00022475"/>
    </source>
</evidence>
<comment type="subcellular location">
    <subcellularLocation>
        <location evidence="5">Cell membrane</location>
        <topology evidence="5">Peripheral membrane protein</topology>
        <orientation evidence="5">Cytoplasmic side</orientation>
    </subcellularLocation>
    <text evidence="5">Localizes to the Z ring in an FtsZ-dependent manner. Targeted to the membrane through a conserved C-terminal amphipathic helix.</text>
</comment>
<feature type="domain" description="SHS2" evidence="7">
    <location>
        <begin position="11"/>
        <end position="200"/>
    </location>
</feature>
<dbReference type="InterPro" id="IPR020823">
    <property type="entry name" value="Cell_div_FtsA"/>
</dbReference>
<dbReference type="Pfam" id="PF14450">
    <property type="entry name" value="FtsA"/>
    <property type="match status" value="1"/>
</dbReference>
<dbReference type="Pfam" id="PF02491">
    <property type="entry name" value="SHS2_FTSA"/>
    <property type="match status" value="1"/>
</dbReference>
<dbReference type="InterPro" id="IPR043129">
    <property type="entry name" value="ATPase_NBD"/>
</dbReference>
<gene>
    <name evidence="5 8" type="primary">ftsA</name>
    <name evidence="8" type="ORF">EOT04_00330</name>
</gene>
<name>A0A4Q0AKC8_9BACT</name>
<evidence type="ECO:0000313" key="9">
    <source>
        <dbReference type="Proteomes" id="UP000289269"/>
    </source>
</evidence>
<protein>
    <recommendedName>
        <fullName evidence="5 6">Cell division protein FtsA</fullName>
    </recommendedName>
</protein>
<evidence type="ECO:0000256" key="4">
    <source>
        <dbReference type="ARBA" id="ARBA00023306"/>
    </source>
</evidence>
<dbReference type="PANTHER" id="PTHR32432">
    <property type="entry name" value="CELL DIVISION PROTEIN FTSA-RELATED"/>
    <property type="match status" value="1"/>
</dbReference>